<proteinExistence type="predicted"/>
<dbReference type="RefSeq" id="WP_147133148.1">
    <property type="nucleotide sequence ID" value="NZ_VOSC01000019.1"/>
</dbReference>
<dbReference type="InterPro" id="IPR053158">
    <property type="entry name" value="CapK_Type1_Caps_Biosynth"/>
</dbReference>
<accession>A0A5C7AVQ3</accession>
<evidence type="ECO:0000313" key="2">
    <source>
        <dbReference type="Proteomes" id="UP000321790"/>
    </source>
</evidence>
<dbReference type="OrthoDB" id="580775at2"/>
<protein>
    <submittedName>
        <fullName evidence="1">AMP-binding protein</fullName>
    </submittedName>
</protein>
<comment type="caution">
    <text evidence="1">The sequence shown here is derived from an EMBL/GenBank/DDBJ whole genome shotgun (WGS) entry which is preliminary data.</text>
</comment>
<dbReference type="AlphaFoldDB" id="A0A5C7AVQ3"/>
<gene>
    <name evidence="1" type="ORF">FUA26_06265</name>
</gene>
<dbReference type="EMBL" id="VOSC01000019">
    <property type="protein sequence ID" value="TXE11669.1"/>
    <property type="molecule type" value="Genomic_DNA"/>
</dbReference>
<dbReference type="SUPFAM" id="SSF56801">
    <property type="entry name" value="Acetyl-CoA synthetase-like"/>
    <property type="match status" value="1"/>
</dbReference>
<organism evidence="1 2">
    <name type="scientific">Seonamhaeicola algicola</name>
    <dbReference type="NCBI Taxonomy" id="1719036"/>
    <lineage>
        <taxon>Bacteria</taxon>
        <taxon>Pseudomonadati</taxon>
        <taxon>Bacteroidota</taxon>
        <taxon>Flavobacteriia</taxon>
        <taxon>Flavobacteriales</taxon>
        <taxon>Flavobacteriaceae</taxon>
    </lineage>
</organism>
<evidence type="ECO:0000313" key="1">
    <source>
        <dbReference type="EMBL" id="TXE11669.1"/>
    </source>
</evidence>
<dbReference type="PANTHER" id="PTHR36932">
    <property type="entry name" value="CAPSULAR POLYSACCHARIDE BIOSYNTHESIS PROTEIN"/>
    <property type="match status" value="1"/>
</dbReference>
<reference evidence="2" key="1">
    <citation type="submission" date="2019-08" db="EMBL/GenBank/DDBJ databases">
        <title>Seonamhaeicola sediminis sp. nov., isolated from marine sediment.</title>
        <authorList>
            <person name="Cao W.R."/>
        </authorList>
    </citation>
    <scope>NUCLEOTIDE SEQUENCE [LARGE SCALE GENOMIC DNA]</scope>
    <source>
        <strain evidence="2">Gy8</strain>
    </source>
</reference>
<name>A0A5C7AVQ3_9FLAO</name>
<sequence>MYTLLNVLRRRSFWLKDRLLNNCIATHLHHIQTTQQYPPNNTALTALLQQACSNTAFYAPYINKPLSAFPVITKNTVRNQLSDFKACNFVNKTLKTVKTSGSTGTPLQITHNRKKVQRNTADTLYYARKIQYMVGDRLYYMRHWLDHYKKPAWAYKLQNIVPIEVLDLNDAHIAQRLTQLKNDPSPKIWQGYASAFDMVVRYLDRTKATPIQIPRLKGIITMSESLNPYTKQQLHYYFNVPVVARYSNTEQGIIAQQAPNSNNYNINWSSYYVELLDVDTDTPAAPHTLGRIVITDLYNYATPLIRYDTGDIGTIDYSVNPPVFTHIEGRKTDVIYNTKGALVSAFIIMNTFNYEGILQSQLIQDGKTQYTLKLNVTKAFNQEAAIINCFKGFLGNDAHIHVSYVNEIPVLASGKRKATVNNYMKA</sequence>
<dbReference type="PANTHER" id="PTHR36932:SF1">
    <property type="entry name" value="CAPSULAR POLYSACCHARIDE BIOSYNTHESIS PROTEIN"/>
    <property type="match status" value="1"/>
</dbReference>
<dbReference type="InterPro" id="IPR042099">
    <property type="entry name" value="ANL_N_sf"/>
</dbReference>
<keyword evidence="2" id="KW-1185">Reference proteome</keyword>
<dbReference type="Proteomes" id="UP000321790">
    <property type="component" value="Unassembled WGS sequence"/>
</dbReference>
<dbReference type="Gene3D" id="3.40.50.12780">
    <property type="entry name" value="N-terminal domain of ligase-like"/>
    <property type="match status" value="1"/>
</dbReference>